<name>A0A8J5SSH8_ZIZPA</name>
<dbReference type="EMBL" id="JAAALK010000287">
    <property type="protein sequence ID" value="KAG8060444.1"/>
    <property type="molecule type" value="Genomic_DNA"/>
</dbReference>
<evidence type="ECO:0000313" key="1">
    <source>
        <dbReference type="EMBL" id="KAG8060444.1"/>
    </source>
</evidence>
<gene>
    <name evidence="1" type="ORF">GUJ93_ZPchr0002g26200</name>
</gene>
<accession>A0A8J5SSH8</accession>
<organism evidence="1 2">
    <name type="scientific">Zizania palustris</name>
    <name type="common">Northern wild rice</name>
    <dbReference type="NCBI Taxonomy" id="103762"/>
    <lineage>
        <taxon>Eukaryota</taxon>
        <taxon>Viridiplantae</taxon>
        <taxon>Streptophyta</taxon>
        <taxon>Embryophyta</taxon>
        <taxon>Tracheophyta</taxon>
        <taxon>Spermatophyta</taxon>
        <taxon>Magnoliopsida</taxon>
        <taxon>Liliopsida</taxon>
        <taxon>Poales</taxon>
        <taxon>Poaceae</taxon>
        <taxon>BOP clade</taxon>
        <taxon>Oryzoideae</taxon>
        <taxon>Oryzeae</taxon>
        <taxon>Zizaniinae</taxon>
        <taxon>Zizania</taxon>
    </lineage>
</organism>
<reference evidence="1" key="1">
    <citation type="journal article" date="2021" name="bioRxiv">
        <title>Whole Genome Assembly and Annotation of Northern Wild Rice, Zizania palustris L., Supports a Whole Genome Duplication in the Zizania Genus.</title>
        <authorList>
            <person name="Haas M."/>
            <person name="Kono T."/>
            <person name="Macchietto M."/>
            <person name="Millas R."/>
            <person name="McGilp L."/>
            <person name="Shao M."/>
            <person name="Duquette J."/>
            <person name="Hirsch C.N."/>
            <person name="Kimball J."/>
        </authorList>
    </citation>
    <scope>NUCLEOTIDE SEQUENCE</scope>
    <source>
        <tissue evidence="1">Fresh leaf tissue</tissue>
    </source>
</reference>
<reference evidence="1" key="2">
    <citation type="submission" date="2021-02" db="EMBL/GenBank/DDBJ databases">
        <authorList>
            <person name="Kimball J.A."/>
            <person name="Haas M.W."/>
            <person name="Macchietto M."/>
            <person name="Kono T."/>
            <person name="Duquette J."/>
            <person name="Shao M."/>
        </authorList>
    </citation>
    <scope>NUCLEOTIDE SEQUENCE</scope>
    <source>
        <tissue evidence="1">Fresh leaf tissue</tissue>
    </source>
</reference>
<dbReference type="AlphaFoldDB" id="A0A8J5SSH8"/>
<dbReference type="Proteomes" id="UP000729402">
    <property type="component" value="Unassembled WGS sequence"/>
</dbReference>
<protein>
    <submittedName>
        <fullName evidence="1">Uncharacterized protein</fullName>
    </submittedName>
</protein>
<proteinExistence type="predicted"/>
<sequence>MCHRLCHCGDHAPDPPPPSPLLGQCLSSQWRELQHCCFLPRGCCLRLRVERRKLQLNVARASSSAQVEPKSEDSKEEVRWRWKGRSVSFE</sequence>
<evidence type="ECO:0000313" key="2">
    <source>
        <dbReference type="Proteomes" id="UP000729402"/>
    </source>
</evidence>
<comment type="caution">
    <text evidence="1">The sequence shown here is derived from an EMBL/GenBank/DDBJ whole genome shotgun (WGS) entry which is preliminary data.</text>
</comment>
<keyword evidence="2" id="KW-1185">Reference proteome</keyword>